<reference evidence="1" key="1">
    <citation type="journal article" date="2023" name="Mol. Phylogenet. Evol.">
        <title>Genome-scale phylogeny and comparative genomics of the fungal order Sordariales.</title>
        <authorList>
            <person name="Hensen N."/>
            <person name="Bonometti L."/>
            <person name="Westerberg I."/>
            <person name="Brannstrom I.O."/>
            <person name="Guillou S."/>
            <person name="Cros-Aarteil S."/>
            <person name="Calhoun S."/>
            <person name="Haridas S."/>
            <person name="Kuo A."/>
            <person name="Mondo S."/>
            <person name="Pangilinan J."/>
            <person name="Riley R."/>
            <person name="LaButti K."/>
            <person name="Andreopoulos B."/>
            <person name="Lipzen A."/>
            <person name="Chen C."/>
            <person name="Yan M."/>
            <person name="Daum C."/>
            <person name="Ng V."/>
            <person name="Clum A."/>
            <person name="Steindorff A."/>
            <person name="Ohm R.A."/>
            <person name="Martin F."/>
            <person name="Silar P."/>
            <person name="Natvig D.O."/>
            <person name="Lalanne C."/>
            <person name="Gautier V."/>
            <person name="Ament-Velasquez S.L."/>
            <person name="Kruys A."/>
            <person name="Hutchinson M.I."/>
            <person name="Powell A.J."/>
            <person name="Barry K."/>
            <person name="Miller A.N."/>
            <person name="Grigoriev I.V."/>
            <person name="Debuchy R."/>
            <person name="Gladieux P."/>
            <person name="Hiltunen Thoren M."/>
            <person name="Johannesson H."/>
        </authorList>
    </citation>
    <scope>NUCLEOTIDE SEQUENCE</scope>
    <source>
        <strain evidence="1">CBS 118394</strain>
    </source>
</reference>
<protein>
    <submittedName>
        <fullName evidence="1">Uncharacterized protein</fullName>
    </submittedName>
</protein>
<sequence>MASNLFWREFTRDGTPDRDHLADAQFLSTNFVDFFGKWLQDGQNSTTDTMDALTRVFFADGSFVTKANRPTSDWFNPHVRFLTIITLPNNGAFSTSDKEWTLCIVASSLLTNPQAFLQVASWNGKAFRFYQRDQNNQGQPIWNYFGVSTDAFGQNAYLGPFNGHVNGSCIMKELHSPWIHWFNPSSSDDFIACLSEKNKQDFLAAPYITQPGQGLLSALTTGPDVLEPMIEAGVTNWFVQRLRSDFFDAKSNLLLSPAHVPRWVAHLFLTTTINIFAATMDSNGTTFRIPADHFYDNELLASAGVGHLLVDLDVSISTEEYQAAVEKLRLSMLQEVDLFTGNPKPLDYLELPLNALGSDKRDEQGKKVIGFRVVDENSEGQAPFNILHSSFEDAQGVLRMQTLKKLGPNKSLGLFSQNTFNAIMMVDFWNPLYSWRRGILMQYVPQQTTWSGSAYDLEARFIQNVTESAYVKCGITDSPEYRFIELLKVNLSTHQKNINNYFGAIMTYLKRPDTRAQAIIDYLSLAESRRRIYRPLPLDEFGSSMPYALSIPYGSPVMEMRSDGRIQPMSTRGVDFLKQWTSSLKGVNPQVIPNAAEINGPVSISALPRPSLLALPCQSSLASTTTERVLAGRGCPY</sequence>
<evidence type="ECO:0000313" key="1">
    <source>
        <dbReference type="EMBL" id="KAK3312168.1"/>
    </source>
</evidence>
<name>A0AAE0LY84_9PEZI</name>
<dbReference type="Proteomes" id="UP001283341">
    <property type="component" value="Unassembled WGS sequence"/>
</dbReference>
<accession>A0AAE0LY84</accession>
<reference evidence="1" key="2">
    <citation type="submission" date="2023-06" db="EMBL/GenBank/DDBJ databases">
        <authorList>
            <consortium name="Lawrence Berkeley National Laboratory"/>
            <person name="Haridas S."/>
            <person name="Hensen N."/>
            <person name="Bonometti L."/>
            <person name="Westerberg I."/>
            <person name="Brannstrom I.O."/>
            <person name="Guillou S."/>
            <person name="Cros-Aarteil S."/>
            <person name="Calhoun S."/>
            <person name="Kuo A."/>
            <person name="Mondo S."/>
            <person name="Pangilinan J."/>
            <person name="Riley R."/>
            <person name="Labutti K."/>
            <person name="Andreopoulos B."/>
            <person name="Lipzen A."/>
            <person name="Chen C."/>
            <person name="Yanf M."/>
            <person name="Daum C."/>
            <person name="Ng V."/>
            <person name="Clum A."/>
            <person name="Steindorff A."/>
            <person name="Ohm R."/>
            <person name="Martin F."/>
            <person name="Silar P."/>
            <person name="Natvig D."/>
            <person name="Lalanne C."/>
            <person name="Gautier V."/>
            <person name="Ament-Velasquez S.L."/>
            <person name="Kruys A."/>
            <person name="Hutchinson M.I."/>
            <person name="Powell A.J."/>
            <person name="Barry K."/>
            <person name="Miller A.N."/>
            <person name="Grigoriev I.V."/>
            <person name="Debuchy R."/>
            <person name="Gladieux P."/>
            <person name="Thoren M.H."/>
            <person name="Johannesson H."/>
        </authorList>
    </citation>
    <scope>NUCLEOTIDE SEQUENCE</scope>
    <source>
        <strain evidence="1">CBS 118394</strain>
    </source>
</reference>
<organism evidence="1 2">
    <name type="scientific">Apodospora peruviana</name>
    <dbReference type="NCBI Taxonomy" id="516989"/>
    <lineage>
        <taxon>Eukaryota</taxon>
        <taxon>Fungi</taxon>
        <taxon>Dikarya</taxon>
        <taxon>Ascomycota</taxon>
        <taxon>Pezizomycotina</taxon>
        <taxon>Sordariomycetes</taxon>
        <taxon>Sordariomycetidae</taxon>
        <taxon>Sordariales</taxon>
        <taxon>Lasiosphaeriaceae</taxon>
        <taxon>Apodospora</taxon>
    </lineage>
</organism>
<evidence type="ECO:0000313" key="2">
    <source>
        <dbReference type="Proteomes" id="UP001283341"/>
    </source>
</evidence>
<proteinExistence type="predicted"/>
<dbReference type="AlphaFoldDB" id="A0AAE0LY84"/>
<gene>
    <name evidence="1" type="ORF">B0H66DRAFT_485841</name>
</gene>
<dbReference type="EMBL" id="JAUEDM010000009">
    <property type="protein sequence ID" value="KAK3312168.1"/>
    <property type="molecule type" value="Genomic_DNA"/>
</dbReference>
<comment type="caution">
    <text evidence="1">The sequence shown here is derived from an EMBL/GenBank/DDBJ whole genome shotgun (WGS) entry which is preliminary data.</text>
</comment>
<feature type="non-terminal residue" evidence="1">
    <location>
        <position position="637"/>
    </location>
</feature>
<keyword evidence="2" id="KW-1185">Reference proteome</keyword>